<dbReference type="AlphaFoldDB" id="A0A5J6LBF1"/>
<evidence type="ECO:0000256" key="1">
    <source>
        <dbReference type="SAM" id="Phobius"/>
    </source>
</evidence>
<gene>
    <name evidence="2" type="ORF">F5I99_04110</name>
</gene>
<accession>A0A5J6LBF1</accession>
<sequence>MQDKYTISDLPVDIMLPGLNGKSRFYTVLGWLQVLLLIVCVIEVLVIMFGPDEIMVDKRIGVTFVQFFLIYPGPIVTACFIIMSILQLAQSQRAEKLMKQFNESLHSQLEIIDDEIPEGKELELLPLLSPKEQSEFQLFRIQLVDVSEKQLNH</sequence>
<keyword evidence="3" id="KW-1185">Reference proteome</keyword>
<organism evidence="2 3">
    <name type="scientific">Nitrincola iocasae</name>
    <dbReference type="NCBI Taxonomy" id="2614693"/>
    <lineage>
        <taxon>Bacteria</taxon>
        <taxon>Pseudomonadati</taxon>
        <taxon>Pseudomonadota</taxon>
        <taxon>Gammaproteobacteria</taxon>
        <taxon>Oceanospirillales</taxon>
        <taxon>Oceanospirillaceae</taxon>
        <taxon>Nitrincola</taxon>
    </lineage>
</organism>
<feature type="transmembrane region" description="Helical" evidence="1">
    <location>
        <begin position="25"/>
        <end position="49"/>
    </location>
</feature>
<keyword evidence="1" id="KW-0812">Transmembrane</keyword>
<keyword evidence="1" id="KW-1133">Transmembrane helix</keyword>
<proteinExistence type="predicted"/>
<dbReference type="RefSeq" id="WP_151053780.1">
    <property type="nucleotide sequence ID" value="NZ_CP044222.1"/>
</dbReference>
<keyword evidence="1" id="KW-0472">Membrane</keyword>
<dbReference type="Proteomes" id="UP000325606">
    <property type="component" value="Chromosome"/>
</dbReference>
<evidence type="ECO:0000313" key="3">
    <source>
        <dbReference type="Proteomes" id="UP000325606"/>
    </source>
</evidence>
<feature type="transmembrane region" description="Helical" evidence="1">
    <location>
        <begin position="69"/>
        <end position="89"/>
    </location>
</feature>
<evidence type="ECO:0000313" key="2">
    <source>
        <dbReference type="EMBL" id="QEW05736.1"/>
    </source>
</evidence>
<dbReference type="KEGG" id="nik:F5I99_04110"/>
<reference evidence="2 3" key="1">
    <citation type="submission" date="2019-09" db="EMBL/GenBank/DDBJ databases">
        <title>Nitrincola iocasae sp. nov., a bacterium isolated from the sediment collected at a cold seep field in South China Sea.</title>
        <authorList>
            <person name="Zhang H."/>
            <person name="Wang H."/>
            <person name="Li C."/>
        </authorList>
    </citation>
    <scope>NUCLEOTIDE SEQUENCE [LARGE SCALE GENOMIC DNA]</scope>
    <source>
        <strain evidence="2 3">KXZD1103</strain>
    </source>
</reference>
<name>A0A5J6LBF1_9GAMM</name>
<dbReference type="EMBL" id="CP044222">
    <property type="protein sequence ID" value="QEW05736.1"/>
    <property type="molecule type" value="Genomic_DNA"/>
</dbReference>
<protein>
    <submittedName>
        <fullName evidence="2">Uncharacterized protein</fullName>
    </submittedName>
</protein>